<feature type="transmembrane region" description="Helical" evidence="4">
    <location>
        <begin position="284"/>
        <end position="301"/>
    </location>
</feature>
<feature type="transmembrane region" description="Helical" evidence="4">
    <location>
        <begin position="115"/>
        <end position="138"/>
    </location>
</feature>
<evidence type="ECO:0000256" key="3">
    <source>
        <dbReference type="ARBA" id="ARBA00023136"/>
    </source>
</evidence>
<dbReference type="PANTHER" id="PTHR23521:SF3">
    <property type="entry name" value="MFS TRANSPORTER"/>
    <property type="match status" value="1"/>
</dbReference>
<feature type="transmembrane region" description="Helical" evidence="4">
    <location>
        <begin position="90"/>
        <end position="109"/>
    </location>
</feature>
<evidence type="ECO:0000256" key="1">
    <source>
        <dbReference type="ARBA" id="ARBA00022692"/>
    </source>
</evidence>
<feature type="transmembrane region" description="Helical" evidence="4">
    <location>
        <begin position="221"/>
        <end position="243"/>
    </location>
</feature>
<keyword evidence="2 4" id="KW-1133">Transmembrane helix</keyword>
<evidence type="ECO:0000256" key="2">
    <source>
        <dbReference type="ARBA" id="ARBA00022989"/>
    </source>
</evidence>
<feature type="transmembrane region" description="Helical" evidence="4">
    <location>
        <begin position="249"/>
        <end position="272"/>
    </location>
</feature>
<dbReference type="CDD" id="cd17477">
    <property type="entry name" value="MFS_YcaD_like"/>
    <property type="match status" value="1"/>
</dbReference>
<dbReference type="InterPro" id="IPR020846">
    <property type="entry name" value="MFS_dom"/>
</dbReference>
<keyword evidence="3 4" id="KW-0472">Membrane</keyword>
<dbReference type="InterPro" id="IPR011701">
    <property type="entry name" value="MFS"/>
</dbReference>
<organism evidence="6 7">
    <name type="scientific">Novosphingobium panipatense</name>
    <dbReference type="NCBI Taxonomy" id="428991"/>
    <lineage>
        <taxon>Bacteria</taxon>
        <taxon>Pseudomonadati</taxon>
        <taxon>Pseudomonadota</taxon>
        <taxon>Alphaproteobacteria</taxon>
        <taxon>Sphingomonadales</taxon>
        <taxon>Sphingomonadaceae</taxon>
        <taxon>Novosphingobium</taxon>
    </lineage>
</organism>
<dbReference type="Pfam" id="PF07690">
    <property type="entry name" value="MFS_1"/>
    <property type="match status" value="1"/>
</dbReference>
<evidence type="ECO:0000313" key="6">
    <source>
        <dbReference type="EMBL" id="SMP72400.1"/>
    </source>
</evidence>
<evidence type="ECO:0000256" key="4">
    <source>
        <dbReference type="SAM" id="Phobius"/>
    </source>
</evidence>
<evidence type="ECO:0000259" key="5">
    <source>
        <dbReference type="PROSITE" id="PS50850"/>
    </source>
</evidence>
<dbReference type="PANTHER" id="PTHR23521">
    <property type="entry name" value="TRANSPORTER MFS SUPERFAMILY"/>
    <property type="match status" value="1"/>
</dbReference>
<protein>
    <submittedName>
        <fullName evidence="6">Predicted arabinose efflux permease, MFS family</fullName>
    </submittedName>
</protein>
<gene>
    <name evidence="6" type="ORF">SAMN06296065_106217</name>
</gene>
<feature type="transmembrane region" description="Helical" evidence="4">
    <location>
        <begin position="181"/>
        <end position="201"/>
    </location>
</feature>
<evidence type="ECO:0000313" key="7">
    <source>
        <dbReference type="Proteomes" id="UP001157910"/>
    </source>
</evidence>
<feature type="transmembrane region" description="Helical" evidence="4">
    <location>
        <begin position="367"/>
        <end position="390"/>
    </location>
</feature>
<dbReference type="PROSITE" id="PS50850">
    <property type="entry name" value="MFS"/>
    <property type="match status" value="1"/>
</dbReference>
<sequence length="430" mass="44074">MVSAAVPVAVTDNAVRNAAVLNAILPVRSLLLAIFMLMAGGGFMNTFISVRLERAGSSTLAIGLVGTAYFAGLVAGSLHAPALLRRIGHIRAFAAFVAVLSASTLSYAIHRGPLFWGSLRVVDGICLAGIYVCLESWLGERAEGGGRGSVLAGYMIALYSGQALGQFTLNLGGSGSTMPLLIGSVLISLAAVPVVLTRISAPPPGEASSFSFRSLYSVSPLGIVGAFLTGVMLGAFYAMGAVYARRSGLSVSTTALFMSVVIMGGVALQWPLGRLSDRIDRRKVIVIGLAGTLAASLAIAMTAGTAALMFFGALFGGLSFALYPLCVAHTNDHLSGQQRVAASGGLVLLYSLGAAIGPFLGALAMTIVGTAGLFFFIAACAGAALAFGLWRQVRSQPVPAHLQETYVVLPRTTAMSAALDPVAADESDAP</sequence>
<proteinExistence type="predicted"/>
<dbReference type="InterPro" id="IPR047200">
    <property type="entry name" value="MFS_YcaD-like"/>
</dbReference>
<name>A0ABY1QIM6_9SPHN</name>
<feature type="transmembrane region" description="Helical" evidence="4">
    <location>
        <begin position="150"/>
        <end position="169"/>
    </location>
</feature>
<dbReference type="Gene3D" id="1.20.1250.20">
    <property type="entry name" value="MFS general substrate transporter like domains"/>
    <property type="match status" value="2"/>
</dbReference>
<dbReference type="Proteomes" id="UP001157910">
    <property type="component" value="Unassembled WGS sequence"/>
</dbReference>
<keyword evidence="1 4" id="KW-0812">Transmembrane</keyword>
<feature type="transmembrane region" description="Helical" evidence="4">
    <location>
        <begin position="340"/>
        <end position="361"/>
    </location>
</feature>
<feature type="domain" description="Major facilitator superfamily (MFS) profile" evidence="5">
    <location>
        <begin position="218"/>
        <end position="430"/>
    </location>
</feature>
<dbReference type="SUPFAM" id="SSF103473">
    <property type="entry name" value="MFS general substrate transporter"/>
    <property type="match status" value="1"/>
</dbReference>
<feature type="transmembrane region" description="Helical" evidence="4">
    <location>
        <begin position="30"/>
        <end position="48"/>
    </location>
</feature>
<feature type="transmembrane region" description="Helical" evidence="4">
    <location>
        <begin position="307"/>
        <end position="328"/>
    </location>
</feature>
<feature type="transmembrane region" description="Helical" evidence="4">
    <location>
        <begin position="60"/>
        <end position="78"/>
    </location>
</feature>
<dbReference type="InterPro" id="IPR036259">
    <property type="entry name" value="MFS_trans_sf"/>
</dbReference>
<accession>A0ABY1QIM6</accession>
<reference evidence="6 7" key="1">
    <citation type="submission" date="2017-05" db="EMBL/GenBank/DDBJ databases">
        <authorList>
            <person name="Varghese N."/>
            <person name="Submissions S."/>
        </authorList>
    </citation>
    <scope>NUCLEOTIDE SEQUENCE [LARGE SCALE GENOMIC DNA]</scope>
    <source>
        <strain evidence="6 7">SM16</strain>
    </source>
</reference>
<dbReference type="EMBL" id="FXUI01000006">
    <property type="protein sequence ID" value="SMP72400.1"/>
    <property type="molecule type" value="Genomic_DNA"/>
</dbReference>
<comment type="caution">
    <text evidence="6">The sequence shown here is derived from an EMBL/GenBank/DDBJ whole genome shotgun (WGS) entry which is preliminary data.</text>
</comment>
<keyword evidence="7" id="KW-1185">Reference proteome</keyword>